<dbReference type="PANTHER" id="PTHR46889">
    <property type="entry name" value="TRANSPOSASE INSF FOR INSERTION SEQUENCE IS3B-RELATED"/>
    <property type="match status" value="1"/>
</dbReference>
<proteinExistence type="predicted"/>
<dbReference type="SUPFAM" id="SSF53098">
    <property type="entry name" value="Ribonuclease H-like"/>
    <property type="match status" value="1"/>
</dbReference>
<dbReference type="Gene3D" id="3.30.420.10">
    <property type="entry name" value="Ribonuclease H-like superfamily/Ribonuclease H"/>
    <property type="match status" value="1"/>
</dbReference>
<dbReference type="InterPro" id="IPR036397">
    <property type="entry name" value="RNaseH_sf"/>
</dbReference>
<dbReference type="eggNOG" id="COG2801">
    <property type="taxonomic scope" value="Bacteria"/>
</dbReference>
<dbReference type="NCBIfam" id="NF033516">
    <property type="entry name" value="transpos_IS3"/>
    <property type="match status" value="1"/>
</dbReference>
<reference evidence="2 3" key="1">
    <citation type="submission" date="2013-08" db="EMBL/GenBank/DDBJ databases">
        <title>Flavobacterium limnosediminis JC2902 genome sequencing.</title>
        <authorList>
            <person name="Lee K."/>
            <person name="Yi H."/>
            <person name="Park S."/>
            <person name="Chun J."/>
        </authorList>
    </citation>
    <scope>NUCLEOTIDE SEQUENCE [LARGE SCALE GENOMIC DNA]</scope>
    <source>
        <strain evidence="2 3">JC2902</strain>
    </source>
</reference>
<keyword evidence="3" id="KW-1185">Reference proteome</keyword>
<comment type="caution">
    <text evidence="2">The sequence shown here is derived from an EMBL/GenBank/DDBJ whole genome shotgun (WGS) entry which is preliminary data.</text>
</comment>
<feature type="domain" description="Integrase catalytic" evidence="1">
    <location>
        <begin position="56"/>
        <end position="230"/>
    </location>
</feature>
<dbReference type="EMBL" id="AVGG01000033">
    <property type="protein sequence ID" value="ESU25230.1"/>
    <property type="molecule type" value="Genomic_DNA"/>
</dbReference>
<accession>V6SLG8</accession>
<name>V6SLG8_9FLAO</name>
<dbReference type="PROSITE" id="PS50994">
    <property type="entry name" value="INTEGRASE"/>
    <property type="match status" value="1"/>
</dbReference>
<organism evidence="2 3">
    <name type="scientific">Flavobacterium limnosediminis JC2902</name>
    <dbReference type="NCBI Taxonomy" id="1341181"/>
    <lineage>
        <taxon>Bacteria</taxon>
        <taxon>Pseudomonadati</taxon>
        <taxon>Bacteroidota</taxon>
        <taxon>Flavobacteriia</taxon>
        <taxon>Flavobacteriales</taxon>
        <taxon>Flavobacteriaceae</taxon>
        <taxon>Flavobacterium</taxon>
    </lineage>
</organism>
<dbReference type="InterPro" id="IPR001584">
    <property type="entry name" value="Integrase_cat-core"/>
</dbReference>
<dbReference type="PANTHER" id="PTHR46889:SF5">
    <property type="entry name" value="INTEGRASE PROTEIN"/>
    <property type="match status" value="1"/>
</dbReference>
<dbReference type="GO" id="GO:0003676">
    <property type="term" value="F:nucleic acid binding"/>
    <property type="evidence" value="ECO:0007669"/>
    <property type="project" value="InterPro"/>
</dbReference>
<gene>
    <name evidence="2" type="ORF">FLJC2902T_31720</name>
</gene>
<dbReference type="InterPro" id="IPR048020">
    <property type="entry name" value="Transpos_IS3"/>
</dbReference>
<protein>
    <submittedName>
        <fullName evidence="2">IS3 family transposase</fullName>
    </submittedName>
</protein>
<sequence length="242" mass="28357">MPKTGTRKLLKHIRNKLIENNIKMGRDALFDLLRSYGMFVKRTKRFHITTDSKHFFYKSPNLLKELELTHAEQVFVSDITYIKIDGGHAYLALVTDPYSKKIMGWKLDNNMRVALVKEALLMAHKNCIHHHKNIIHHSDRGIQYCCPDFSEFAQNKGFILSTTQQYDPYENAVAERINGILKYEFGLKNTIKNIEIAQKMVKQAVEIYNNERLHWSLDLKTPQEVHEKYNQQPYKSYAKKAA</sequence>
<dbReference type="STRING" id="1341181.FLJC2902T_31720"/>
<evidence type="ECO:0000259" key="1">
    <source>
        <dbReference type="PROSITE" id="PS50994"/>
    </source>
</evidence>
<dbReference type="Proteomes" id="UP000018004">
    <property type="component" value="Unassembled WGS sequence"/>
</dbReference>
<evidence type="ECO:0000313" key="3">
    <source>
        <dbReference type="Proteomes" id="UP000018004"/>
    </source>
</evidence>
<dbReference type="InterPro" id="IPR050900">
    <property type="entry name" value="Transposase_IS3/IS150/IS904"/>
</dbReference>
<dbReference type="Pfam" id="PF00665">
    <property type="entry name" value="rve"/>
    <property type="match status" value="1"/>
</dbReference>
<dbReference type="PATRIC" id="fig|1341181.4.peg.3117"/>
<dbReference type="AlphaFoldDB" id="V6SLG8"/>
<dbReference type="GO" id="GO:0015074">
    <property type="term" value="P:DNA integration"/>
    <property type="evidence" value="ECO:0007669"/>
    <property type="project" value="InterPro"/>
</dbReference>
<evidence type="ECO:0000313" key="2">
    <source>
        <dbReference type="EMBL" id="ESU25230.1"/>
    </source>
</evidence>
<dbReference type="InterPro" id="IPR012337">
    <property type="entry name" value="RNaseH-like_sf"/>
</dbReference>